<keyword evidence="1" id="KW-0812">Transmembrane</keyword>
<evidence type="ECO:0000256" key="1">
    <source>
        <dbReference type="SAM" id="Phobius"/>
    </source>
</evidence>
<accession>A0ABY5RCJ6</accession>
<dbReference type="GeneID" id="74530085"/>
<gene>
    <name evidence="2" type="ORF">KU306_14220</name>
</gene>
<keyword evidence="1" id="KW-1133">Transmembrane helix</keyword>
<evidence type="ECO:0000313" key="3">
    <source>
        <dbReference type="Proteomes" id="UP001058330"/>
    </source>
</evidence>
<keyword evidence="3" id="KW-1185">Reference proteome</keyword>
<dbReference type="Proteomes" id="UP001058330">
    <property type="component" value="Chromosome"/>
</dbReference>
<sequence>MLLLPAILLGSLLGSLLGTGGLLVAYDPTPLCDFRDFARGPEPLDQHGLFLWRCGGVAVAAVGLCLSTLALLA</sequence>
<reference evidence="2" key="1">
    <citation type="submission" date="2021-07" db="EMBL/GenBank/DDBJ databases">
        <title>Studies on halocins as antimicrobial molecules from haloarchaea.</title>
        <authorList>
            <person name="Kumar S."/>
            <person name="Khare S.K."/>
        </authorList>
    </citation>
    <scope>NUCLEOTIDE SEQUENCE</scope>
    <source>
        <strain evidence="2">NCIM 5678</strain>
    </source>
</reference>
<protein>
    <submittedName>
        <fullName evidence="2">Uncharacterized protein</fullName>
    </submittedName>
</protein>
<dbReference type="EMBL" id="CP078063">
    <property type="protein sequence ID" value="UVE50046.1"/>
    <property type="molecule type" value="Genomic_DNA"/>
</dbReference>
<proteinExistence type="predicted"/>
<dbReference type="RefSeq" id="WP_258302335.1">
    <property type="nucleotide sequence ID" value="NZ_CP078063.1"/>
</dbReference>
<organism evidence="2 3">
    <name type="scientific">Haloferax larsenii</name>
    <dbReference type="NCBI Taxonomy" id="302484"/>
    <lineage>
        <taxon>Archaea</taxon>
        <taxon>Methanobacteriati</taxon>
        <taxon>Methanobacteriota</taxon>
        <taxon>Stenosarchaea group</taxon>
        <taxon>Halobacteria</taxon>
        <taxon>Halobacteriales</taxon>
        <taxon>Haloferacaceae</taxon>
        <taxon>Haloferax</taxon>
    </lineage>
</organism>
<name>A0ABY5RCJ6_HALLR</name>
<feature type="transmembrane region" description="Helical" evidence="1">
    <location>
        <begin position="49"/>
        <end position="72"/>
    </location>
</feature>
<evidence type="ECO:0000313" key="2">
    <source>
        <dbReference type="EMBL" id="UVE50046.1"/>
    </source>
</evidence>
<keyword evidence="1" id="KW-0472">Membrane</keyword>